<dbReference type="InterPro" id="IPR044068">
    <property type="entry name" value="CB"/>
</dbReference>
<dbReference type="InterPro" id="IPR050090">
    <property type="entry name" value="Tyrosine_recombinase_XerCD"/>
</dbReference>
<sequence length="338" mass="38483">MMAAIRQRSGKWQARVTVAGQEVCKTFLYKADAARWAREQQIEMERAIAHGCAGYATLAMVIKRYLAEVLPGRRGRTQDQYLVRRFLQMPCAELAISKVQAEHIAAMRDQRLKEVSSGSVRRELDLLSSIFSHAVKEWRLCRENPVLSIKKPAPGRARQRRLLPGELERAMQASQSPDFTAIITLALETAMRRSELLQLRWDNIDLQRRVAYLPLTKNGESRYVPLSRRALEILQQLPRRADGKVFAKNGTSLSGAFQRAVARARRLYEEECARDGQPADPKYLIDLRLHDLRHAATTRLVEHGLSIIEVSAITGHKTLSMLKRYSHPDPERLAAKLD</sequence>
<dbReference type="InterPro" id="IPR010998">
    <property type="entry name" value="Integrase_recombinase_N"/>
</dbReference>
<dbReference type="Gene3D" id="1.10.443.10">
    <property type="entry name" value="Intergrase catalytic core"/>
    <property type="match status" value="1"/>
</dbReference>
<dbReference type="Gene3D" id="1.10.150.130">
    <property type="match status" value="1"/>
</dbReference>
<evidence type="ECO:0000259" key="6">
    <source>
        <dbReference type="PROSITE" id="PS51900"/>
    </source>
</evidence>
<name>A0ABT7XNV9_9NEIS</name>
<dbReference type="PANTHER" id="PTHR30349:SF94">
    <property type="entry name" value="INTEGRASE_RECOMBINASE HI_1414-RELATED"/>
    <property type="match status" value="1"/>
</dbReference>
<evidence type="ECO:0000256" key="3">
    <source>
        <dbReference type="ARBA" id="ARBA00023172"/>
    </source>
</evidence>
<dbReference type="EMBL" id="JAUEDK010000018">
    <property type="protein sequence ID" value="MDN0075479.1"/>
    <property type="molecule type" value="Genomic_DNA"/>
</dbReference>
<dbReference type="PROSITE" id="PS51898">
    <property type="entry name" value="TYR_RECOMBINASE"/>
    <property type="match status" value="1"/>
</dbReference>
<evidence type="ECO:0000313" key="7">
    <source>
        <dbReference type="EMBL" id="MDN0075479.1"/>
    </source>
</evidence>
<proteinExistence type="predicted"/>
<dbReference type="InterPro" id="IPR011010">
    <property type="entry name" value="DNA_brk_join_enz"/>
</dbReference>
<reference evidence="7" key="1">
    <citation type="submission" date="2023-06" db="EMBL/GenBank/DDBJ databases">
        <authorList>
            <person name="Zhang S."/>
        </authorList>
    </citation>
    <scope>NUCLEOTIDE SEQUENCE</scope>
    <source>
        <strain evidence="7">SG2303</strain>
    </source>
</reference>
<comment type="caution">
    <text evidence="7">The sequence shown here is derived from an EMBL/GenBank/DDBJ whole genome shotgun (WGS) entry which is preliminary data.</text>
</comment>
<keyword evidence="2 4" id="KW-0238">DNA-binding</keyword>
<accession>A0ABT7XNV9</accession>
<protein>
    <submittedName>
        <fullName evidence="7">Site-specific integrase</fullName>
    </submittedName>
</protein>
<organism evidence="7 8">
    <name type="scientific">Crenobacter oryzisoli</name>
    <dbReference type="NCBI Taxonomy" id="3056844"/>
    <lineage>
        <taxon>Bacteria</taxon>
        <taxon>Pseudomonadati</taxon>
        <taxon>Pseudomonadota</taxon>
        <taxon>Betaproteobacteria</taxon>
        <taxon>Neisseriales</taxon>
        <taxon>Neisseriaceae</taxon>
        <taxon>Crenobacter</taxon>
    </lineage>
</organism>
<feature type="domain" description="Core-binding (CB)" evidence="6">
    <location>
        <begin position="56"/>
        <end position="135"/>
    </location>
</feature>
<evidence type="ECO:0000256" key="4">
    <source>
        <dbReference type="PROSITE-ProRule" id="PRU01248"/>
    </source>
</evidence>
<feature type="domain" description="Tyr recombinase" evidence="5">
    <location>
        <begin position="157"/>
        <end position="338"/>
    </location>
</feature>
<evidence type="ECO:0000313" key="8">
    <source>
        <dbReference type="Proteomes" id="UP001168540"/>
    </source>
</evidence>
<dbReference type="CDD" id="cd00796">
    <property type="entry name" value="INT_Rci_Hp1_C"/>
    <property type="match status" value="1"/>
</dbReference>
<evidence type="ECO:0000256" key="1">
    <source>
        <dbReference type="ARBA" id="ARBA00022908"/>
    </source>
</evidence>
<dbReference type="Proteomes" id="UP001168540">
    <property type="component" value="Unassembled WGS sequence"/>
</dbReference>
<keyword evidence="1" id="KW-0229">DNA integration</keyword>
<evidence type="ECO:0000256" key="2">
    <source>
        <dbReference type="ARBA" id="ARBA00023125"/>
    </source>
</evidence>
<dbReference type="RefSeq" id="WP_289830097.1">
    <property type="nucleotide sequence ID" value="NZ_JAUEDK010000018.1"/>
</dbReference>
<dbReference type="InterPro" id="IPR013762">
    <property type="entry name" value="Integrase-like_cat_sf"/>
</dbReference>
<dbReference type="PANTHER" id="PTHR30349">
    <property type="entry name" value="PHAGE INTEGRASE-RELATED"/>
    <property type="match status" value="1"/>
</dbReference>
<gene>
    <name evidence="7" type="ORF">QU481_11305</name>
</gene>
<keyword evidence="8" id="KW-1185">Reference proteome</keyword>
<keyword evidence="3" id="KW-0233">DNA recombination</keyword>
<dbReference type="Pfam" id="PF00589">
    <property type="entry name" value="Phage_integrase"/>
    <property type="match status" value="1"/>
</dbReference>
<dbReference type="PROSITE" id="PS51900">
    <property type="entry name" value="CB"/>
    <property type="match status" value="1"/>
</dbReference>
<evidence type="ECO:0000259" key="5">
    <source>
        <dbReference type="PROSITE" id="PS51898"/>
    </source>
</evidence>
<dbReference type="SUPFAM" id="SSF56349">
    <property type="entry name" value="DNA breaking-rejoining enzymes"/>
    <property type="match status" value="1"/>
</dbReference>
<dbReference type="InterPro" id="IPR002104">
    <property type="entry name" value="Integrase_catalytic"/>
</dbReference>